<feature type="compositionally biased region" description="Basic residues" evidence="6">
    <location>
        <begin position="275"/>
        <end position="292"/>
    </location>
</feature>
<feature type="compositionally biased region" description="Basic residues" evidence="6">
    <location>
        <begin position="421"/>
        <end position="430"/>
    </location>
</feature>
<comment type="similarity">
    <text evidence="1 5">Belongs to the NOP53 family.</text>
</comment>
<reference evidence="7 8" key="1">
    <citation type="submission" date="2024-10" db="EMBL/GenBank/DDBJ databases">
        <title>Updated reference genomes for cyclostephanoid diatoms.</title>
        <authorList>
            <person name="Roberts W.R."/>
            <person name="Alverson A.J."/>
        </authorList>
    </citation>
    <scope>NUCLEOTIDE SEQUENCE [LARGE SCALE GENOMIC DNA]</scope>
    <source>
        <strain evidence="7 8">AJA232-27</strain>
    </source>
</reference>
<dbReference type="PANTHER" id="PTHR14211:SF7">
    <property type="entry name" value="RIBOSOME BIOGENESIS PROTEIN NOP53"/>
    <property type="match status" value="1"/>
</dbReference>
<gene>
    <name evidence="7" type="ORF">ACHAWU_004722</name>
</gene>
<dbReference type="GO" id="GO:0000027">
    <property type="term" value="P:ribosomal large subunit assembly"/>
    <property type="evidence" value="ECO:0007669"/>
    <property type="project" value="UniProtKB-UniRule"/>
</dbReference>
<dbReference type="GO" id="GO:0005654">
    <property type="term" value="C:nucleoplasm"/>
    <property type="evidence" value="ECO:0007669"/>
    <property type="project" value="UniProtKB-SubCell"/>
</dbReference>
<dbReference type="EMBL" id="JALLBG020000257">
    <property type="protein sequence ID" value="KAL3757620.1"/>
    <property type="molecule type" value="Genomic_DNA"/>
</dbReference>
<feature type="region of interest" description="Disordered" evidence="6">
    <location>
        <begin position="416"/>
        <end position="441"/>
    </location>
</feature>
<dbReference type="PIRSF" id="PIRSF017302">
    <property type="entry name" value="Gltscr2"/>
    <property type="match status" value="1"/>
</dbReference>
<evidence type="ECO:0000256" key="1">
    <source>
        <dbReference type="ARBA" id="ARBA00008838"/>
    </source>
</evidence>
<evidence type="ECO:0000313" key="7">
    <source>
        <dbReference type="EMBL" id="KAL3757620.1"/>
    </source>
</evidence>
<dbReference type="Proteomes" id="UP001530293">
    <property type="component" value="Unassembled WGS sequence"/>
</dbReference>
<feature type="region of interest" description="Disordered" evidence="6">
    <location>
        <begin position="248"/>
        <end position="292"/>
    </location>
</feature>
<evidence type="ECO:0000313" key="8">
    <source>
        <dbReference type="Proteomes" id="UP001530293"/>
    </source>
</evidence>
<keyword evidence="4 5" id="KW-0539">Nucleus</keyword>
<keyword evidence="3 5" id="KW-0690">Ribosome biogenesis</keyword>
<dbReference type="InterPro" id="IPR011687">
    <property type="entry name" value="Nop53/GLTSCR2"/>
</dbReference>
<comment type="function">
    <text evidence="5">May play a role in ribosome biogenesis.</text>
</comment>
<feature type="compositionally biased region" description="Basic and acidic residues" evidence="6">
    <location>
        <begin position="65"/>
        <end position="78"/>
    </location>
</feature>
<dbReference type="Pfam" id="PF07767">
    <property type="entry name" value="Nop53"/>
    <property type="match status" value="1"/>
</dbReference>
<evidence type="ECO:0000256" key="5">
    <source>
        <dbReference type="PIRNR" id="PIRNR017302"/>
    </source>
</evidence>
<feature type="compositionally biased region" description="Basic and acidic residues" evidence="6">
    <location>
        <begin position="32"/>
        <end position="55"/>
    </location>
</feature>
<feature type="compositionally biased region" description="Acidic residues" evidence="6">
    <location>
        <begin position="248"/>
        <end position="264"/>
    </location>
</feature>
<comment type="caution">
    <text evidence="7">The sequence shown here is derived from an EMBL/GenBank/DDBJ whole genome shotgun (WGS) entry which is preliminary data.</text>
</comment>
<feature type="region of interest" description="Disordered" evidence="6">
    <location>
        <begin position="27"/>
        <end position="78"/>
    </location>
</feature>
<evidence type="ECO:0000256" key="2">
    <source>
        <dbReference type="ARBA" id="ARBA00018339"/>
    </source>
</evidence>
<dbReference type="AlphaFoldDB" id="A0ABD3MAQ5"/>
<dbReference type="PANTHER" id="PTHR14211">
    <property type="entry name" value="GLIOMA SUPPRESSOR CANDIDATE REGION GENE 2"/>
    <property type="match status" value="1"/>
</dbReference>
<organism evidence="7 8">
    <name type="scientific">Discostella pseudostelligera</name>
    <dbReference type="NCBI Taxonomy" id="259834"/>
    <lineage>
        <taxon>Eukaryota</taxon>
        <taxon>Sar</taxon>
        <taxon>Stramenopiles</taxon>
        <taxon>Ochrophyta</taxon>
        <taxon>Bacillariophyta</taxon>
        <taxon>Coscinodiscophyceae</taxon>
        <taxon>Thalassiosirophycidae</taxon>
        <taxon>Stephanodiscales</taxon>
        <taxon>Stephanodiscaceae</taxon>
        <taxon>Discostella</taxon>
    </lineage>
</organism>
<sequence>MGKRSKQGASLRAAKRAKVANQQLEQALAEQSEQHRVQSKGDEELFVIDTDRKETAASSRAGSRRKAEKEASKKGKHEYSVFEKRNIQKVVKTHGIEGTIALAEMGRARLHEKRIHTRTAAATVKPTFDIWDEPTPATASSAVETNAPSKSFAAVARPIEMPKPKQMVAKLSNKQIKARVQALESAPPTLAVEVAHPGQSYHPDKEHHQDAIGEALSIEIRRNEAVEYKEKPLSEGMSAFTKEFIVDSDAEEEESSDDEDEDGGNVDGNNGSTIVKKRKEKLTRAQRNKQKRAKAELTAIKERKQHKQFIHQANEVRQHEKAVKLAEAEQRERQEILSTLKMEKKSKPLGKDVWGTLSQKDPIRAPSFPVALTEELQTNGGAAGGGGLRTVTPKGSLVTDRLESMVARNMISKKKMEGRRIVQGKRRPKARGPEGTEYLLT</sequence>
<name>A0ABD3MAQ5_9STRA</name>
<evidence type="ECO:0000256" key="3">
    <source>
        <dbReference type="ARBA" id="ARBA00022517"/>
    </source>
</evidence>
<accession>A0ABD3MAQ5</accession>
<comment type="subcellular location">
    <subcellularLocation>
        <location evidence="5">Nucleus</location>
        <location evidence="5">Nucleolus</location>
    </subcellularLocation>
    <subcellularLocation>
        <location evidence="5">Nucleus</location>
        <location evidence="5">Nucleoplasm</location>
    </subcellularLocation>
</comment>
<dbReference type="GO" id="GO:0005730">
    <property type="term" value="C:nucleolus"/>
    <property type="evidence" value="ECO:0007669"/>
    <property type="project" value="UniProtKB-SubCell"/>
</dbReference>
<evidence type="ECO:0000256" key="6">
    <source>
        <dbReference type="SAM" id="MobiDB-lite"/>
    </source>
</evidence>
<keyword evidence="8" id="KW-1185">Reference proteome</keyword>
<proteinExistence type="inferred from homology"/>
<evidence type="ECO:0000256" key="4">
    <source>
        <dbReference type="ARBA" id="ARBA00023242"/>
    </source>
</evidence>
<protein>
    <recommendedName>
        <fullName evidence="2 5">Ribosome biogenesis protein NOP53</fullName>
    </recommendedName>
</protein>